<dbReference type="Pfam" id="PF00505">
    <property type="entry name" value="HMG_box"/>
    <property type="match status" value="1"/>
</dbReference>
<feature type="region of interest" description="Disordered" evidence="2">
    <location>
        <begin position="1"/>
        <end position="20"/>
    </location>
</feature>
<dbReference type="InterPro" id="IPR009071">
    <property type="entry name" value="HMG_box_dom"/>
</dbReference>
<evidence type="ECO:0000259" key="3">
    <source>
        <dbReference type="PROSITE" id="PS50118"/>
    </source>
</evidence>
<feature type="region of interest" description="Disordered" evidence="2">
    <location>
        <begin position="204"/>
        <end position="228"/>
    </location>
</feature>
<evidence type="ECO:0000313" key="4">
    <source>
        <dbReference type="EMBL" id="CAI2170445.1"/>
    </source>
</evidence>
<dbReference type="GO" id="GO:0005634">
    <property type="term" value="C:nucleus"/>
    <property type="evidence" value="ECO:0007669"/>
    <property type="project" value="UniProtKB-UniRule"/>
</dbReference>
<dbReference type="OrthoDB" id="6247875at2759"/>
<evidence type="ECO:0000256" key="2">
    <source>
        <dbReference type="SAM" id="MobiDB-lite"/>
    </source>
</evidence>
<dbReference type="InterPro" id="IPR036910">
    <property type="entry name" value="HMG_box_dom_sf"/>
</dbReference>
<dbReference type="Proteomes" id="UP001153678">
    <property type="component" value="Unassembled WGS sequence"/>
</dbReference>
<feature type="domain" description="HMG box" evidence="3">
    <location>
        <begin position="114"/>
        <end position="186"/>
    </location>
</feature>
<keyword evidence="5" id="KW-1185">Reference proteome</keyword>
<feature type="compositionally biased region" description="Basic and acidic residues" evidence="2">
    <location>
        <begin position="204"/>
        <end position="214"/>
    </location>
</feature>
<dbReference type="SMART" id="SM00398">
    <property type="entry name" value="HMG"/>
    <property type="match status" value="1"/>
</dbReference>
<keyword evidence="1" id="KW-0539">Nucleus</keyword>
<keyword evidence="1" id="KW-0238">DNA-binding</keyword>
<dbReference type="AlphaFoldDB" id="A0A9W4SJ87"/>
<feature type="DNA-binding region" description="HMG box" evidence="1">
    <location>
        <begin position="114"/>
        <end position="186"/>
    </location>
</feature>
<evidence type="ECO:0000313" key="5">
    <source>
        <dbReference type="Proteomes" id="UP001153678"/>
    </source>
</evidence>
<comment type="caution">
    <text evidence="4">The sequence shown here is derived from an EMBL/GenBank/DDBJ whole genome shotgun (WGS) entry which is preliminary data.</text>
</comment>
<sequence>MPPTKKSFVNNNDDENNHQTRFKYTNAPYQISLTRPYPPPKTSNDNNYNNCSMQFVFQNNFDYTSSSSSSSSTCLSLDNLDSLIDELMTNPPYQLTLSIEELLAPAKRKSSETPPRPQNVFILFRKDLVAKIKNEFPEFAKNLRSPEHSKTAKTIWEIQPNEVKQFFQVLYLACIEKHKEMYPKYQYVPKPRVRRVKKLPVIEPSRKVSKESRRTRQNSQESSTNSEDSFMSEFFDFTLWDSHQK</sequence>
<name>A0A9W4SJ87_9GLOM</name>
<dbReference type="EMBL" id="CAMKVN010000701">
    <property type="protein sequence ID" value="CAI2170445.1"/>
    <property type="molecule type" value="Genomic_DNA"/>
</dbReference>
<reference evidence="4" key="1">
    <citation type="submission" date="2022-08" db="EMBL/GenBank/DDBJ databases">
        <authorList>
            <person name="Kallberg Y."/>
            <person name="Tangrot J."/>
            <person name="Rosling A."/>
        </authorList>
    </citation>
    <scope>NUCLEOTIDE SEQUENCE</scope>
    <source>
        <strain evidence="4">Wild A</strain>
    </source>
</reference>
<dbReference type="SUPFAM" id="SSF47095">
    <property type="entry name" value="HMG-box"/>
    <property type="match status" value="1"/>
</dbReference>
<evidence type="ECO:0000256" key="1">
    <source>
        <dbReference type="PROSITE-ProRule" id="PRU00267"/>
    </source>
</evidence>
<gene>
    <name evidence="4" type="ORF">FWILDA_LOCUS4586</name>
</gene>
<dbReference type="PROSITE" id="PS50118">
    <property type="entry name" value="HMG_BOX_2"/>
    <property type="match status" value="1"/>
</dbReference>
<accession>A0A9W4SJ87</accession>
<dbReference type="GO" id="GO:0003677">
    <property type="term" value="F:DNA binding"/>
    <property type="evidence" value="ECO:0007669"/>
    <property type="project" value="UniProtKB-UniRule"/>
</dbReference>
<organism evidence="4 5">
    <name type="scientific">Funneliformis geosporum</name>
    <dbReference type="NCBI Taxonomy" id="1117311"/>
    <lineage>
        <taxon>Eukaryota</taxon>
        <taxon>Fungi</taxon>
        <taxon>Fungi incertae sedis</taxon>
        <taxon>Mucoromycota</taxon>
        <taxon>Glomeromycotina</taxon>
        <taxon>Glomeromycetes</taxon>
        <taxon>Glomerales</taxon>
        <taxon>Glomeraceae</taxon>
        <taxon>Funneliformis</taxon>
    </lineage>
</organism>
<protein>
    <submittedName>
        <fullName evidence="4">16157_t:CDS:1</fullName>
    </submittedName>
</protein>
<proteinExistence type="predicted"/>
<dbReference type="Gene3D" id="1.10.30.10">
    <property type="entry name" value="High mobility group box domain"/>
    <property type="match status" value="1"/>
</dbReference>